<feature type="transmembrane region" description="Helical" evidence="1">
    <location>
        <begin position="36"/>
        <end position="55"/>
    </location>
</feature>
<dbReference type="EMBL" id="UOFU01000179">
    <property type="protein sequence ID" value="VAW99679.1"/>
    <property type="molecule type" value="Genomic_DNA"/>
</dbReference>
<evidence type="ECO:0000313" key="2">
    <source>
        <dbReference type="EMBL" id="VAW99679.1"/>
    </source>
</evidence>
<sequence>MSPLHWLKGFPWYTLGLVLLLRIGVVEAGFAPSISIPPIIGVVVVLAVDKTAFGLKGR</sequence>
<keyword evidence="1" id="KW-0812">Transmembrane</keyword>
<evidence type="ECO:0000256" key="1">
    <source>
        <dbReference type="SAM" id="Phobius"/>
    </source>
</evidence>
<gene>
    <name evidence="2" type="ORF">MNBD_GAMMA20-833</name>
</gene>
<name>A0A3B1AN65_9ZZZZ</name>
<accession>A0A3B1AN65</accession>
<keyword evidence="1" id="KW-0472">Membrane</keyword>
<organism evidence="2">
    <name type="scientific">hydrothermal vent metagenome</name>
    <dbReference type="NCBI Taxonomy" id="652676"/>
    <lineage>
        <taxon>unclassified sequences</taxon>
        <taxon>metagenomes</taxon>
        <taxon>ecological metagenomes</taxon>
    </lineage>
</organism>
<protein>
    <submittedName>
        <fullName evidence="2">Uncharacterized protein</fullName>
    </submittedName>
</protein>
<dbReference type="AlphaFoldDB" id="A0A3B1AN65"/>
<keyword evidence="1" id="KW-1133">Transmembrane helix</keyword>
<proteinExistence type="predicted"/>
<reference evidence="2" key="1">
    <citation type="submission" date="2018-06" db="EMBL/GenBank/DDBJ databases">
        <authorList>
            <person name="Zhirakovskaya E."/>
        </authorList>
    </citation>
    <scope>NUCLEOTIDE SEQUENCE</scope>
</reference>